<dbReference type="CDD" id="cd01898">
    <property type="entry name" value="Obg"/>
    <property type="match status" value="1"/>
</dbReference>
<keyword evidence="7 8" id="KW-0342">GTP-binding</keyword>
<keyword evidence="5 8" id="KW-0378">Hydrolase</keyword>
<dbReference type="GO" id="GO:0043022">
    <property type="term" value="F:ribosome binding"/>
    <property type="evidence" value="ECO:0007669"/>
    <property type="project" value="UniProtKB-ARBA"/>
</dbReference>
<dbReference type="InterPro" id="IPR006074">
    <property type="entry name" value="GTP1-OBG_CS"/>
</dbReference>
<evidence type="ECO:0000313" key="13">
    <source>
        <dbReference type="Proteomes" id="UP000247973"/>
    </source>
</evidence>
<feature type="compositionally biased region" description="Basic and acidic residues" evidence="9">
    <location>
        <begin position="385"/>
        <end position="397"/>
    </location>
</feature>
<evidence type="ECO:0000256" key="2">
    <source>
        <dbReference type="ARBA" id="ARBA00022490"/>
    </source>
</evidence>
<keyword evidence="3 8" id="KW-0479">Metal-binding</keyword>
<gene>
    <name evidence="8" type="primary">obg</name>
    <name evidence="12" type="ORF">CLV62_101243</name>
</gene>
<evidence type="ECO:0000256" key="3">
    <source>
        <dbReference type="ARBA" id="ARBA00022723"/>
    </source>
</evidence>
<dbReference type="PROSITE" id="PS51883">
    <property type="entry name" value="OBG"/>
    <property type="match status" value="1"/>
</dbReference>
<feature type="binding site" evidence="8">
    <location>
        <begin position="216"/>
        <end position="219"/>
    </location>
    <ligand>
        <name>GTP</name>
        <dbReference type="ChEBI" id="CHEBI:37565"/>
    </ligand>
</feature>
<feature type="region of interest" description="Disordered" evidence="9">
    <location>
        <begin position="357"/>
        <end position="397"/>
    </location>
</feature>
<dbReference type="InterPro" id="IPR036726">
    <property type="entry name" value="GTP1_OBG_dom_sf"/>
</dbReference>
<comment type="subcellular location">
    <subcellularLocation>
        <location evidence="8">Cytoplasm</location>
    </subcellularLocation>
</comment>
<feature type="binding site" evidence="8">
    <location>
        <begin position="169"/>
        <end position="176"/>
    </location>
    <ligand>
        <name>GTP</name>
        <dbReference type="ChEBI" id="CHEBI:37565"/>
    </ligand>
</feature>
<feature type="domain" description="Obg" evidence="11">
    <location>
        <begin position="4"/>
        <end position="162"/>
    </location>
</feature>
<dbReference type="InterPro" id="IPR006169">
    <property type="entry name" value="GTP1_OBG_dom"/>
</dbReference>
<evidence type="ECO:0000259" key="10">
    <source>
        <dbReference type="PROSITE" id="PS51710"/>
    </source>
</evidence>
<reference evidence="12 13" key="1">
    <citation type="submission" date="2018-03" db="EMBL/GenBank/DDBJ databases">
        <title>Genomic Encyclopedia of Archaeal and Bacterial Type Strains, Phase II (KMG-II): from individual species to whole genera.</title>
        <authorList>
            <person name="Goeker M."/>
        </authorList>
    </citation>
    <scope>NUCLEOTIDE SEQUENCE [LARGE SCALE GENOMIC DNA]</scope>
    <source>
        <strain evidence="12 13">DSM 100214</strain>
    </source>
</reference>
<keyword evidence="13" id="KW-1185">Reference proteome</keyword>
<dbReference type="AlphaFoldDB" id="A0A2V3PTB4"/>
<dbReference type="Pfam" id="PF01018">
    <property type="entry name" value="GTP1_OBG"/>
    <property type="match status" value="1"/>
</dbReference>
<comment type="cofactor">
    <cofactor evidence="8">
        <name>Mg(2+)</name>
        <dbReference type="ChEBI" id="CHEBI:18420"/>
    </cofactor>
</comment>
<dbReference type="Gene3D" id="3.40.50.300">
    <property type="entry name" value="P-loop containing nucleotide triphosphate hydrolases"/>
    <property type="match status" value="1"/>
</dbReference>
<feature type="binding site" evidence="8">
    <location>
        <position position="196"/>
    </location>
    <ligand>
        <name>Mg(2+)</name>
        <dbReference type="ChEBI" id="CHEBI:18420"/>
    </ligand>
</feature>
<comment type="similarity">
    <text evidence="1 8">Belongs to the TRAFAC class OBG-HflX-like GTPase superfamily. OBG GTPase family.</text>
</comment>
<evidence type="ECO:0000256" key="9">
    <source>
        <dbReference type="SAM" id="MobiDB-lite"/>
    </source>
</evidence>
<dbReference type="NCBIfam" id="NF008955">
    <property type="entry name" value="PRK12297.1"/>
    <property type="match status" value="1"/>
</dbReference>
<dbReference type="PIRSF" id="PIRSF002401">
    <property type="entry name" value="GTP_bd_Obg/CgtA"/>
    <property type="match status" value="1"/>
</dbReference>
<feature type="binding site" evidence="8">
    <location>
        <position position="176"/>
    </location>
    <ligand>
        <name>Mg(2+)</name>
        <dbReference type="ChEBI" id="CHEBI:18420"/>
    </ligand>
</feature>
<proteinExistence type="inferred from homology"/>
<dbReference type="RefSeq" id="WP_110308949.1">
    <property type="nucleotide sequence ID" value="NZ_QICL01000001.1"/>
</dbReference>
<dbReference type="EMBL" id="QICL01000001">
    <property type="protein sequence ID" value="PXV68977.1"/>
    <property type="molecule type" value="Genomic_DNA"/>
</dbReference>
<keyword evidence="6 8" id="KW-0460">Magnesium</keyword>
<feature type="binding site" evidence="8">
    <location>
        <begin position="283"/>
        <end position="286"/>
    </location>
    <ligand>
        <name>GTP</name>
        <dbReference type="ChEBI" id="CHEBI:37565"/>
    </ligand>
</feature>
<dbReference type="InterPro" id="IPR031167">
    <property type="entry name" value="G_OBG"/>
</dbReference>
<dbReference type="Gene3D" id="2.70.210.12">
    <property type="entry name" value="GTP1/OBG domain"/>
    <property type="match status" value="1"/>
</dbReference>
<dbReference type="HAMAP" id="MF_01454">
    <property type="entry name" value="GTPase_Obg"/>
    <property type="match status" value="1"/>
</dbReference>
<evidence type="ECO:0000259" key="11">
    <source>
        <dbReference type="PROSITE" id="PS51883"/>
    </source>
</evidence>
<keyword evidence="2 8" id="KW-0963">Cytoplasm</keyword>
<organism evidence="12 13">
    <name type="scientific">Dysgonomonas alginatilytica</name>
    <dbReference type="NCBI Taxonomy" id="1605892"/>
    <lineage>
        <taxon>Bacteria</taxon>
        <taxon>Pseudomonadati</taxon>
        <taxon>Bacteroidota</taxon>
        <taxon>Bacteroidia</taxon>
        <taxon>Bacteroidales</taxon>
        <taxon>Dysgonomonadaceae</taxon>
        <taxon>Dysgonomonas</taxon>
    </lineage>
</organism>
<dbReference type="PANTHER" id="PTHR11702:SF31">
    <property type="entry name" value="MITOCHONDRIAL RIBOSOME-ASSOCIATED GTPASE 2"/>
    <property type="match status" value="1"/>
</dbReference>
<accession>A0A2V3PTB4</accession>
<sequence length="397" mass="44279">MSDTNFVDYVKIYCRSGKGGRGSTHFRREKYIPMGGPDGGDGGDGGHIILRGNRNYWTLLHLKFKRHLLAGHGGGGSGKLCSGKKGETVIIDVPCGTVAYDAETGEYMCDITEDGQEIILLKGGKGGRGNNHFKTPTNQAPRYAQPGEPFQERRIVLELKVLADVGLVGFPNAGKSTLLSVMTTAKPKIANYAFTTLEPNLGIVSYRDHRSFVMADIPGIIEGASDGKGLGLRFLRHIERNSLLLFLIAADADDIHEEYRILLNELAKYNPELLDKRRVLAISKADMLDEELTEALSADLPDIPHVFISSFTSLNLQKLKDLLWSELNKDGEYIKAADNVIVHRKLDIKAIELDDEDDDFDFDDEEEDIEEDWDDDEDPDFDADFYYREGEEDDTVK</sequence>
<comment type="function">
    <text evidence="8">An essential GTPase which binds GTP, GDP and possibly (p)ppGpp with moderate affinity, with high nucleotide exchange rates and a fairly low GTP hydrolysis rate. Plays a role in control of the cell cycle, stress response, ribosome biogenesis and in those bacteria that undergo differentiation, in morphogenesis control.</text>
</comment>
<dbReference type="SUPFAM" id="SSF52540">
    <property type="entry name" value="P-loop containing nucleoside triphosphate hydrolases"/>
    <property type="match status" value="1"/>
</dbReference>
<dbReference type="PROSITE" id="PS00905">
    <property type="entry name" value="GTP1_OBG"/>
    <property type="match status" value="1"/>
</dbReference>
<dbReference type="FunFam" id="2.70.210.12:FF:000001">
    <property type="entry name" value="GTPase Obg"/>
    <property type="match status" value="1"/>
</dbReference>
<evidence type="ECO:0000256" key="4">
    <source>
        <dbReference type="ARBA" id="ARBA00022741"/>
    </source>
</evidence>
<dbReference type="Proteomes" id="UP000247973">
    <property type="component" value="Unassembled WGS sequence"/>
</dbReference>
<dbReference type="GO" id="GO:0000287">
    <property type="term" value="F:magnesium ion binding"/>
    <property type="evidence" value="ECO:0007669"/>
    <property type="project" value="InterPro"/>
</dbReference>
<dbReference type="GO" id="GO:0003924">
    <property type="term" value="F:GTPase activity"/>
    <property type="evidence" value="ECO:0007669"/>
    <property type="project" value="UniProtKB-UniRule"/>
</dbReference>
<keyword evidence="4 8" id="KW-0547">Nucleotide-binding</keyword>
<feature type="domain" description="OBG-type G" evidence="10">
    <location>
        <begin position="163"/>
        <end position="328"/>
    </location>
</feature>
<dbReference type="PROSITE" id="PS51710">
    <property type="entry name" value="G_OBG"/>
    <property type="match status" value="1"/>
</dbReference>
<comment type="subunit">
    <text evidence="8">Monomer.</text>
</comment>
<dbReference type="NCBIfam" id="NF008956">
    <property type="entry name" value="PRK12299.1"/>
    <property type="match status" value="1"/>
</dbReference>
<feature type="compositionally biased region" description="Acidic residues" evidence="9">
    <location>
        <begin position="357"/>
        <end position="383"/>
    </location>
</feature>
<dbReference type="PRINTS" id="PR00326">
    <property type="entry name" value="GTP1OBG"/>
</dbReference>
<dbReference type="InterPro" id="IPR027417">
    <property type="entry name" value="P-loop_NTPase"/>
</dbReference>
<dbReference type="SUPFAM" id="SSF82051">
    <property type="entry name" value="Obg GTP-binding protein N-terminal domain"/>
    <property type="match status" value="1"/>
</dbReference>
<dbReference type="Pfam" id="PF01926">
    <property type="entry name" value="MMR_HSR1"/>
    <property type="match status" value="1"/>
</dbReference>
<dbReference type="PANTHER" id="PTHR11702">
    <property type="entry name" value="DEVELOPMENTALLY REGULATED GTP-BINDING PROTEIN-RELATED"/>
    <property type="match status" value="1"/>
</dbReference>
<dbReference type="InterPro" id="IPR014100">
    <property type="entry name" value="GTP-bd_Obg/CgtA"/>
</dbReference>
<evidence type="ECO:0000256" key="8">
    <source>
        <dbReference type="HAMAP-Rule" id="MF_01454"/>
    </source>
</evidence>
<dbReference type="InterPro" id="IPR045086">
    <property type="entry name" value="OBG_GTPase"/>
</dbReference>
<dbReference type="OrthoDB" id="9807318at2"/>
<name>A0A2V3PTB4_9BACT</name>
<comment type="caution">
    <text evidence="12">The sequence shown here is derived from an EMBL/GenBank/DDBJ whole genome shotgun (WGS) entry which is preliminary data.</text>
</comment>
<evidence type="ECO:0000256" key="7">
    <source>
        <dbReference type="ARBA" id="ARBA00023134"/>
    </source>
</evidence>
<dbReference type="GO" id="GO:0005737">
    <property type="term" value="C:cytoplasm"/>
    <property type="evidence" value="ECO:0007669"/>
    <property type="project" value="UniProtKB-SubCell"/>
</dbReference>
<protein>
    <recommendedName>
        <fullName evidence="8">GTPase Obg</fullName>
        <ecNumber evidence="8">3.6.5.-</ecNumber>
    </recommendedName>
    <alternativeName>
        <fullName evidence="8">GTP-binding protein Obg</fullName>
    </alternativeName>
</protein>
<evidence type="ECO:0000313" key="12">
    <source>
        <dbReference type="EMBL" id="PXV68977.1"/>
    </source>
</evidence>
<dbReference type="EC" id="3.6.5.-" evidence="8"/>
<evidence type="ECO:0000256" key="1">
    <source>
        <dbReference type="ARBA" id="ARBA00007699"/>
    </source>
</evidence>
<feature type="binding site" evidence="8">
    <location>
        <begin position="194"/>
        <end position="198"/>
    </location>
    <ligand>
        <name>GTP</name>
        <dbReference type="ChEBI" id="CHEBI:37565"/>
    </ligand>
</feature>
<dbReference type="NCBIfam" id="TIGR02729">
    <property type="entry name" value="Obg_CgtA"/>
    <property type="match status" value="1"/>
</dbReference>
<dbReference type="GO" id="GO:0005525">
    <property type="term" value="F:GTP binding"/>
    <property type="evidence" value="ECO:0007669"/>
    <property type="project" value="UniProtKB-UniRule"/>
</dbReference>
<feature type="binding site" evidence="8">
    <location>
        <begin position="309"/>
        <end position="311"/>
    </location>
    <ligand>
        <name>GTP</name>
        <dbReference type="ChEBI" id="CHEBI:37565"/>
    </ligand>
</feature>
<dbReference type="GO" id="GO:0042254">
    <property type="term" value="P:ribosome biogenesis"/>
    <property type="evidence" value="ECO:0007669"/>
    <property type="project" value="UniProtKB-UniRule"/>
</dbReference>
<evidence type="ECO:0000256" key="6">
    <source>
        <dbReference type="ARBA" id="ARBA00022842"/>
    </source>
</evidence>
<evidence type="ECO:0000256" key="5">
    <source>
        <dbReference type="ARBA" id="ARBA00022801"/>
    </source>
</evidence>
<dbReference type="InterPro" id="IPR006073">
    <property type="entry name" value="GTP-bd"/>
</dbReference>